<comment type="caution">
    <text evidence="2">The sequence shown here is derived from an EMBL/GenBank/DDBJ whole genome shotgun (WGS) entry which is preliminary data.</text>
</comment>
<proteinExistence type="predicted"/>
<keyword evidence="3" id="KW-1185">Reference proteome</keyword>
<organism evidence="2 3">
    <name type="scientific">Melipona bicolor</name>
    <dbReference type="NCBI Taxonomy" id="60889"/>
    <lineage>
        <taxon>Eukaryota</taxon>
        <taxon>Metazoa</taxon>
        <taxon>Ecdysozoa</taxon>
        <taxon>Arthropoda</taxon>
        <taxon>Hexapoda</taxon>
        <taxon>Insecta</taxon>
        <taxon>Pterygota</taxon>
        <taxon>Neoptera</taxon>
        <taxon>Endopterygota</taxon>
        <taxon>Hymenoptera</taxon>
        <taxon>Apocrita</taxon>
        <taxon>Aculeata</taxon>
        <taxon>Apoidea</taxon>
        <taxon>Anthophila</taxon>
        <taxon>Apidae</taxon>
        <taxon>Melipona</taxon>
    </lineage>
</organism>
<dbReference type="Proteomes" id="UP001177670">
    <property type="component" value="Unassembled WGS sequence"/>
</dbReference>
<feature type="non-terminal residue" evidence="2">
    <location>
        <position position="1"/>
    </location>
</feature>
<dbReference type="EMBL" id="JAHYIQ010000025">
    <property type="protein sequence ID" value="KAK1121804.1"/>
    <property type="molecule type" value="Genomic_DNA"/>
</dbReference>
<evidence type="ECO:0000256" key="1">
    <source>
        <dbReference type="SAM" id="MobiDB-lite"/>
    </source>
</evidence>
<protein>
    <submittedName>
        <fullName evidence="2">Uncharacterized protein</fullName>
    </submittedName>
</protein>
<dbReference type="AlphaFoldDB" id="A0AA40FMF6"/>
<accession>A0AA40FMF6</accession>
<evidence type="ECO:0000313" key="2">
    <source>
        <dbReference type="EMBL" id="KAK1121804.1"/>
    </source>
</evidence>
<sequence length="57" mass="6280">EAQGSKKGINRRIRQIDDEDFAGGGSVPTPIGPVSLFAEASSRDTDHPWISTRRRNE</sequence>
<gene>
    <name evidence="2" type="ORF">K0M31_010115</name>
</gene>
<name>A0AA40FMF6_9HYME</name>
<reference evidence="2" key="1">
    <citation type="submission" date="2021-10" db="EMBL/GenBank/DDBJ databases">
        <title>Melipona bicolor Genome sequencing and assembly.</title>
        <authorList>
            <person name="Araujo N.S."/>
            <person name="Arias M.C."/>
        </authorList>
    </citation>
    <scope>NUCLEOTIDE SEQUENCE</scope>
    <source>
        <strain evidence="2">USP_2M_L1-L4_2017</strain>
        <tissue evidence="2">Whole body</tissue>
    </source>
</reference>
<evidence type="ECO:0000313" key="3">
    <source>
        <dbReference type="Proteomes" id="UP001177670"/>
    </source>
</evidence>
<feature type="region of interest" description="Disordered" evidence="1">
    <location>
        <begin position="1"/>
        <end position="57"/>
    </location>
</feature>